<organism evidence="1 4">
    <name type="scientific">Helicobacter muridarum</name>
    <dbReference type="NCBI Taxonomy" id="216"/>
    <lineage>
        <taxon>Bacteria</taxon>
        <taxon>Pseudomonadati</taxon>
        <taxon>Campylobacterota</taxon>
        <taxon>Epsilonproteobacteria</taxon>
        <taxon>Campylobacterales</taxon>
        <taxon>Helicobacteraceae</taxon>
        <taxon>Helicobacter</taxon>
    </lineage>
</organism>
<name>A0A099TZQ8_9HELI</name>
<protein>
    <submittedName>
        <fullName evidence="1">TypeIIS restriction enzyme</fullName>
        <ecNumber evidence="1">3.1.21.4</ecNumber>
    </submittedName>
</protein>
<evidence type="ECO:0000313" key="4">
    <source>
        <dbReference type="Proteomes" id="UP000255139"/>
    </source>
</evidence>
<reference evidence="2 3" key="1">
    <citation type="journal article" date="2014" name="Genome Announc.">
        <title>Draft genome sequences of eight enterohepatic helicobacter species isolated from both laboratory and wild rodents.</title>
        <authorList>
            <person name="Sheh A."/>
            <person name="Shen Z."/>
            <person name="Fox J.G."/>
        </authorList>
    </citation>
    <scope>NUCLEOTIDE SEQUENCE [LARGE SCALE GENOMIC DNA]</scope>
    <source>
        <strain evidence="2 3">ST1</strain>
    </source>
</reference>
<evidence type="ECO:0000313" key="3">
    <source>
        <dbReference type="Proteomes" id="UP000029922"/>
    </source>
</evidence>
<evidence type="ECO:0000313" key="2">
    <source>
        <dbReference type="EMBL" id="TLD99145.1"/>
    </source>
</evidence>
<sequence length="414" mass="49267">MTQEEFKNQLIGINPALDCLRFLYHRVLRDDYRGTHKLQHYRWSAEYIKIVLKHLPKNSLLFHTQGDIHANYRYSNEEQKFCEYLNKVNKDLLSLNASITDMGMRKIIFVNLQRMGFIDRFSKKKELCDINRKYQYRYVKITQRGLDFIHSRDIFEEQRHLGIALDFVFDGVVQDVLDILNALEPQYISVSEMMFFITYLGKEYQGNILTKDKIVEFINEFRSLKARAKVVEDVVSEFCNPSNFIGDKTDKRDFHNWRNETQSMFNSFDLMSLFEYDTDKQRLLLKANINGEKITFKRSSLIKAEYFKQHEVEKDICFELHHIVPFYYAKDIDALKAIDNWQNLIYIDANSHKIFSLDKSAKKAIRLNFRDLDAVLDNLIGDEILLKYTDNIKYKVELQQRLIRYNQNLLGINA</sequence>
<dbReference type="EC" id="3.1.21.4" evidence="1"/>
<dbReference type="RefSeq" id="WP_034558532.1">
    <property type="nucleotide sequence ID" value="NZ_FZML01000024.1"/>
</dbReference>
<dbReference type="GO" id="GO:0009036">
    <property type="term" value="F:type II site-specific deoxyribonuclease activity"/>
    <property type="evidence" value="ECO:0007669"/>
    <property type="project" value="UniProtKB-EC"/>
</dbReference>
<dbReference type="REBASE" id="432004">
    <property type="entry name" value="Hmu12714IP"/>
</dbReference>
<dbReference type="EMBL" id="UGJE01000002">
    <property type="protein sequence ID" value="STQ86903.1"/>
    <property type="molecule type" value="Genomic_DNA"/>
</dbReference>
<dbReference type="OrthoDB" id="5315569at2"/>
<keyword evidence="1" id="KW-0378">Hydrolase</keyword>
<dbReference type="Proteomes" id="UP000029922">
    <property type="component" value="Unassembled WGS sequence"/>
</dbReference>
<dbReference type="EMBL" id="JRPD02000020">
    <property type="protein sequence ID" value="TLD99145.1"/>
    <property type="molecule type" value="Genomic_DNA"/>
</dbReference>
<dbReference type="AlphaFoldDB" id="A0A099TZQ8"/>
<accession>A0A099TZQ8</accession>
<proteinExistence type="predicted"/>
<dbReference type="STRING" id="216.LS73_07020"/>
<dbReference type="Proteomes" id="UP000255139">
    <property type="component" value="Unassembled WGS sequence"/>
</dbReference>
<evidence type="ECO:0000313" key="1">
    <source>
        <dbReference type="EMBL" id="STQ86903.1"/>
    </source>
</evidence>
<keyword evidence="4" id="KW-1185">Reference proteome</keyword>
<reference evidence="1 4" key="2">
    <citation type="submission" date="2018-06" db="EMBL/GenBank/DDBJ databases">
        <authorList>
            <consortium name="Pathogen Informatics"/>
            <person name="Doyle S."/>
        </authorList>
    </citation>
    <scope>NUCLEOTIDE SEQUENCE [LARGE SCALE GENOMIC DNA]</scope>
    <source>
        <strain evidence="1 4">NCTC12714</strain>
    </source>
</reference>
<dbReference type="REBASE" id="99301">
    <property type="entry name" value="HmuST1ORF7005P"/>
</dbReference>
<gene>
    <name evidence="1" type="primary">mboIIR</name>
    <name evidence="2" type="ORF">LS73_007725</name>
    <name evidence="1" type="ORF">NCTC12714_01714</name>
</gene>